<name>A0A8X6T3N5_NEPPI</name>
<gene>
    <name evidence="1" type="primary">AVEN_95706_1</name>
    <name evidence="1" type="ORF">NPIL_70281</name>
</gene>
<proteinExistence type="predicted"/>
<dbReference type="Proteomes" id="UP000887013">
    <property type="component" value="Unassembled WGS sequence"/>
</dbReference>
<sequence length="144" mass="17131">MTLLSLLPTFTMQDLWKYHFSWDEELSPHVVDRFSKWLNEMYLFKDITLPRFINFNETSELNVFIDAYMGTFVACVFFTSEVRNKSKVRLIRPKNKVDPLKLLRIPRLKFIGQLHRSKTDNAFPWVFDTTSINVTLWSDFTVAL</sequence>
<dbReference type="Pfam" id="PF05380">
    <property type="entry name" value="Peptidase_A17"/>
    <property type="match status" value="1"/>
</dbReference>
<dbReference type="AlphaFoldDB" id="A0A8X6T3N5"/>
<protein>
    <submittedName>
        <fullName evidence="1">Uncharacterized protein</fullName>
    </submittedName>
</protein>
<organism evidence="1 2">
    <name type="scientific">Nephila pilipes</name>
    <name type="common">Giant wood spider</name>
    <name type="synonym">Nephila maculata</name>
    <dbReference type="NCBI Taxonomy" id="299642"/>
    <lineage>
        <taxon>Eukaryota</taxon>
        <taxon>Metazoa</taxon>
        <taxon>Ecdysozoa</taxon>
        <taxon>Arthropoda</taxon>
        <taxon>Chelicerata</taxon>
        <taxon>Arachnida</taxon>
        <taxon>Araneae</taxon>
        <taxon>Araneomorphae</taxon>
        <taxon>Entelegynae</taxon>
        <taxon>Araneoidea</taxon>
        <taxon>Nephilidae</taxon>
        <taxon>Nephila</taxon>
    </lineage>
</organism>
<accession>A0A8X6T3N5</accession>
<reference evidence="1" key="1">
    <citation type="submission" date="2020-08" db="EMBL/GenBank/DDBJ databases">
        <title>Multicomponent nature underlies the extraordinary mechanical properties of spider dragline silk.</title>
        <authorList>
            <person name="Kono N."/>
            <person name="Nakamura H."/>
            <person name="Mori M."/>
            <person name="Yoshida Y."/>
            <person name="Ohtoshi R."/>
            <person name="Malay A.D."/>
            <person name="Moran D.A.P."/>
            <person name="Tomita M."/>
            <person name="Numata K."/>
            <person name="Arakawa K."/>
        </authorList>
    </citation>
    <scope>NUCLEOTIDE SEQUENCE</scope>
</reference>
<evidence type="ECO:0000313" key="1">
    <source>
        <dbReference type="EMBL" id="GFS77975.1"/>
    </source>
</evidence>
<comment type="caution">
    <text evidence="1">The sequence shown here is derived from an EMBL/GenBank/DDBJ whole genome shotgun (WGS) entry which is preliminary data.</text>
</comment>
<dbReference type="OrthoDB" id="6429900at2759"/>
<keyword evidence="2" id="KW-1185">Reference proteome</keyword>
<dbReference type="EMBL" id="BMAW01050993">
    <property type="protein sequence ID" value="GFS77975.1"/>
    <property type="molecule type" value="Genomic_DNA"/>
</dbReference>
<dbReference type="InterPro" id="IPR008042">
    <property type="entry name" value="Retrotrans_Pao"/>
</dbReference>
<evidence type="ECO:0000313" key="2">
    <source>
        <dbReference type="Proteomes" id="UP000887013"/>
    </source>
</evidence>